<dbReference type="InParanoid" id="A0A251TH38"/>
<keyword evidence="10" id="KW-1185">Reference proteome</keyword>
<comment type="subcellular location">
    <subcellularLocation>
        <location evidence="1">Membrane</location>
        <topology evidence="1">Multi-pass membrane protein</topology>
    </subcellularLocation>
</comment>
<evidence type="ECO:0000256" key="5">
    <source>
        <dbReference type="ARBA" id="ARBA00023136"/>
    </source>
</evidence>
<comment type="similarity">
    <text evidence="6">Belongs to the major facilitator superfamily. Phosphate:H(+) symporter (TC 2.A.1.9) family.</text>
</comment>
<keyword evidence="5 7" id="KW-0472">Membrane</keyword>
<dbReference type="Pfam" id="PF00854">
    <property type="entry name" value="PTR2"/>
    <property type="match status" value="1"/>
</dbReference>
<organism evidence="9 10">
    <name type="scientific">Helianthus annuus</name>
    <name type="common">Common sunflower</name>
    <dbReference type="NCBI Taxonomy" id="4232"/>
    <lineage>
        <taxon>Eukaryota</taxon>
        <taxon>Viridiplantae</taxon>
        <taxon>Streptophyta</taxon>
        <taxon>Embryophyta</taxon>
        <taxon>Tracheophyta</taxon>
        <taxon>Spermatophyta</taxon>
        <taxon>Magnoliopsida</taxon>
        <taxon>eudicotyledons</taxon>
        <taxon>Gunneridae</taxon>
        <taxon>Pentapetalae</taxon>
        <taxon>asterids</taxon>
        <taxon>campanulids</taxon>
        <taxon>Asterales</taxon>
        <taxon>Asteraceae</taxon>
        <taxon>Asteroideae</taxon>
        <taxon>Heliantheae alliance</taxon>
        <taxon>Heliantheae</taxon>
        <taxon>Helianthus</taxon>
    </lineage>
</organism>
<dbReference type="InterPro" id="IPR000109">
    <property type="entry name" value="POT_fam"/>
</dbReference>
<evidence type="ECO:0000256" key="2">
    <source>
        <dbReference type="ARBA" id="ARBA00005982"/>
    </source>
</evidence>
<name>A0A251TH38_HELAN</name>
<dbReference type="Proteomes" id="UP000215914">
    <property type="component" value="Chromosome 10"/>
</dbReference>
<reference evidence="9" key="2">
    <citation type="submission" date="2017-02" db="EMBL/GenBank/DDBJ databases">
        <title>Sunflower complete genome.</title>
        <authorList>
            <person name="Langlade N."/>
            <person name="Munos S."/>
        </authorList>
    </citation>
    <scope>NUCLEOTIDE SEQUENCE [LARGE SCALE GENOMIC DNA]</scope>
    <source>
        <tissue evidence="9">Leaves</tissue>
    </source>
</reference>
<sequence length="140" mass="16392">MGAHQFGDFEPNERTHKLTFFNWWVFSIFFGTLFSDTFLVYIEDTVDWLLGYGILTLTLLMTIIAFLFGRLIYIHKPRAERPLTRMVKVLVTTTRKWNTSVPVDPNELYELSLGHYASPRKYRIDHSSFVKVSRQSHGEG</sequence>
<reference evidence="8" key="3">
    <citation type="submission" date="2020-06" db="EMBL/GenBank/DDBJ databases">
        <title>Helianthus annuus Genome sequencing and assembly Release 2.</title>
        <authorList>
            <person name="Gouzy J."/>
            <person name="Langlade N."/>
            <person name="Munos S."/>
        </authorList>
    </citation>
    <scope>NUCLEOTIDE SEQUENCE</scope>
    <source>
        <tissue evidence="8">Leaves</tissue>
    </source>
</reference>
<protein>
    <submittedName>
        <fullName evidence="8 9">Proton-dependent oligopeptide transporter family</fullName>
    </submittedName>
</protein>
<feature type="transmembrane region" description="Helical" evidence="7">
    <location>
        <begin position="48"/>
        <end position="73"/>
    </location>
</feature>
<dbReference type="Gramene" id="mRNA:HanXRQr2_Chr10g0422191">
    <property type="protein sequence ID" value="mRNA:HanXRQr2_Chr10g0422191"/>
    <property type="gene ID" value="HanXRQr2_Chr10g0422191"/>
</dbReference>
<dbReference type="EMBL" id="CM007899">
    <property type="protein sequence ID" value="OTG10420.1"/>
    <property type="molecule type" value="Genomic_DNA"/>
</dbReference>
<dbReference type="OMA" id="PNERTHK"/>
<evidence type="ECO:0000313" key="9">
    <source>
        <dbReference type="EMBL" id="OTG10420.1"/>
    </source>
</evidence>
<dbReference type="GO" id="GO:0016020">
    <property type="term" value="C:membrane"/>
    <property type="evidence" value="ECO:0007669"/>
    <property type="project" value="UniProtKB-SubCell"/>
</dbReference>
<keyword evidence="3 7" id="KW-0812">Transmembrane</keyword>
<gene>
    <name evidence="9" type="ORF">HannXRQ_Chr10g0287361</name>
    <name evidence="8" type="ORF">HanXRQr2_Chr10g0422191</name>
</gene>
<evidence type="ECO:0000256" key="4">
    <source>
        <dbReference type="ARBA" id="ARBA00022989"/>
    </source>
</evidence>
<dbReference type="Gene3D" id="1.20.1250.20">
    <property type="entry name" value="MFS general substrate transporter like domains"/>
    <property type="match status" value="1"/>
</dbReference>
<dbReference type="PANTHER" id="PTHR11654">
    <property type="entry name" value="OLIGOPEPTIDE TRANSPORTER-RELATED"/>
    <property type="match status" value="1"/>
</dbReference>
<evidence type="ECO:0000256" key="3">
    <source>
        <dbReference type="ARBA" id="ARBA00022692"/>
    </source>
</evidence>
<evidence type="ECO:0000313" key="10">
    <source>
        <dbReference type="Proteomes" id="UP000215914"/>
    </source>
</evidence>
<comment type="similarity">
    <text evidence="2">Belongs to the major facilitator superfamily. Proton-dependent oligopeptide transporter (POT/PTR) (TC 2.A.17) family.</text>
</comment>
<evidence type="ECO:0000256" key="6">
    <source>
        <dbReference type="ARBA" id="ARBA00044504"/>
    </source>
</evidence>
<evidence type="ECO:0000256" key="1">
    <source>
        <dbReference type="ARBA" id="ARBA00004141"/>
    </source>
</evidence>
<keyword evidence="4 7" id="KW-1133">Transmembrane helix</keyword>
<feature type="transmembrane region" description="Helical" evidence="7">
    <location>
        <begin position="21"/>
        <end position="42"/>
    </location>
</feature>
<proteinExistence type="inferred from homology"/>
<evidence type="ECO:0000313" key="8">
    <source>
        <dbReference type="EMBL" id="KAF5784892.1"/>
    </source>
</evidence>
<accession>A0A251TH38</accession>
<evidence type="ECO:0000256" key="7">
    <source>
        <dbReference type="SAM" id="Phobius"/>
    </source>
</evidence>
<dbReference type="InterPro" id="IPR036259">
    <property type="entry name" value="MFS_trans_sf"/>
</dbReference>
<dbReference type="AlphaFoldDB" id="A0A251TH38"/>
<dbReference type="EMBL" id="MNCJ02000325">
    <property type="protein sequence ID" value="KAF5784892.1"/>
    <property type="molecule type" value="Genomic_DNA"/>
</dbReference>
<dbReference type="GO" id="GO:0022857">
    <property type="term" value="F:transmembrane transporter activity"/>
    <property type="evidence" value="ECO:0007669"/>
    <property type="project" value="InterPro"/>
</dbReference>
<reference evidence="8 10" key="1">
    <citation type="journal article" date="2017" name="Nature">
        <title>The sunflower genome provides insights into oil metabolism, flowering and Asterid evolution.</title>
        <authorList>
            <person name="Badouin H."/>
            <person name="Gouzy J."/>
            <person name="Grassa C.J."/>
            <person name="Murat F."/>
            <person name="Staton S.E."/>
            <person name="Cottret L."/>
            <person name="Lelandais-Briere C."/>
            <person name="Owens G.L."/>
            <person name="Carrere S."/>
            <person name="Mayjonade B."/>
            <person name="Legrand L."/>
            <person name="Gill N."/>
            <person name="Kane N.C."/>
            <person name="Bowers J.E."/>
            <person name="Hubner S."/>
            <person name="Bellec A."/>
            <person name="Berard A."/>
            <person name="Berges H."/>
            <person name="Blanchet N."/>
            <person name="Boniface M.C."/>
            <person name="Brunel D."/>
            <person name="Catrice O."/>
            <person name="Chaidir N."/>
            <person name="Claudel C."/>
            <person name="Donnadieu C."/>
            <person name="Faraut T."/>
            <person name="Fievet G."/>
            <person name="Helmstetter N."/>
            <person name="King M."/>
            <person name="Knapp S.J."/>
            <person name="Lai Z."/>
            <person name="Le Paslier M.C."/>
            <person name="Lippi Y."/>
            <person name="Lorenzon L."/>
            <person name="Mandel J.R."/>
            <person name="Marage G."/>
            <person name="Marchand G."/>
            <person name="Marquand E."/>
            <person name="Bret-Mestries E."/>
            <person name="Morien E."/>
            <person name="Nambeesan S."/>
            <person name="Nguyen T."/>
            <person name="Pegot-Espagnet P."/>
            <person name="Pouilly N."/>
            <person name="Raftis F."/>
            <person name="Sallet E."/>
            <person name="Schiex T."/>
            <person name="Thomas J."/>
            <person name="Vandecasteele C."/>
            <person name="Vares D."/>
            <person name="Vear F."/>
            <person name="Vautrin S."/>
            <person name="Crespi M."/>
            <person name="Mangin B."/>
            <person name="Burke J.M."/>
            <person name="Salse J."/>
            <person name="Munos S."/>
            <person name="Vincourt P."/>
            <person name="Rieseberg L.H."/>
            <person name="Langlade N.B."/>
        </authorList>
    </citation>
    <scope>NUCLEOTIDE SEQUENCE [LARGE SCALE GENOMIC DNA]</scope>
    <source>
        <strain evidence="10">cv. SF193</strain>
        <tissue evidence="8">Leaves</tissue>
    </source>
</reference>